<organism evidence="2 3">
    <name type="scientific">Daldinia eschscholtzii</name>
    <dbReference type="NCBI Taxonomy" id="292717"/>
    <lineage>
        <taxon>Eukaryota</taxon>
        <taxon>Fungi</taxon>
        <taxon>Dikarya</taxon>
        <taxon>Ascomycota</taxon>
        <taxon>Pezizomycotina</taxon>
        <taxon>Sordariomycetes</taxon>
        <taxon>Xylariomycetidae</taxon>
        <taxon>Xylariales</taxon>
        <taxon>Hypoxylaceae</taxon>
        <taxon>Daldinia</taxon>
    </lineage>
</organism>
<protein>
    <submittedName>
        <fullName evidence="2">Uncharacterized protein</fullName>
    </submittedName>
</protein>
<evidence type="ECO:0000313" key="3">
    <source>
        <dbReference type="Proteomes" id="UP001369815"/>
    </source>
</evidence>
<feature type="region of interest" description="Disordered" evidence="1">
    <location>
        <begin position="326"/>
        <end position="374"/>
    </location>
</feature>
<proteinExistence type="predicted"/>
<dbReference type="AlphaFoldDB" id="A0AAX6MUP2"/>
<dbReference type="EMBL" id="JBANMG010000002">
    <property type="protein sequence ID" value="KAK6956117.1"/>
    <property type="molecule type" value="Genomic_DNA"/>
</dbReference>
<reference evidence="2 3" key="1">
    <citation type="journal article" date="2024" name="Front Chem Biol">
        <title>Unveiling the potential of Daldinia eschscholtzii MFLUCC 19-0629 through bioactivity and bioinformatics studies for enhanced sustainable agriculture production.</title>
        <authorList>
            <person name="Brooks S."/>
            <person name="Weaver J.A."/>
            <person name="Klomchit A."/>
            <person name="Alharthi S.A."/>
            <person name="Onlamun T."/>
            <person name="Nurani R."/>
            <person name="Vong T.K."/>
            <person name="Alberti F."/>
            <person name="Greco C."/>
        </authorList>
    </citation>
    <scope>NUCLEOTIDE SEQUENCE [LARGE SCALE GENOMIC DNA]</scope>
    <source>
        <strain evidence="2">MFLUCC 19-0629</strain>
    </source>
</reference>
<name>A0AAX6MUP2_9PEZI</name>
<accession>A0AAX6MUP2</accession>
<gene>
    <name evidence="2" type="ORF">Daesc_001387</name>
</gene>
<sequence length="475" mass="53738">MPAAPITSAARLIANPAFKSGWGAVLTPEVNDVVRSVRTEASGMYQLQTARDGPVLAVSMYTALFWEARKFRNLSKVFTPAITDELQLFLEKGEGYDAARAVIRKKASDNTEDAQFHPLLKSMRDYKFTIWPVHLPTQNVWVTVILQIGEISKDIQGPSCYNREVVACAIVDPYPCMRDDRREFIKRRLSEILEEGCIRLPDSAVAGSFTTEDVQDTWATGHVAYAVCREFIRRLKVLNYKEDRGHAVNTDLLWSPFEQHHDVDSYRESMMAACAHRTIQNSNYLVRMALEVPSKKSNHEPNRLNALLVDRNDEWFTKPKIKSPRKANVKVSAHEENEAVAPLTPRSEHGSHVSQPSDLEDYDDEDDDEDEDTELEVGVEAQAYPVSQAFVNGPTQPMTIARDIPMKMSVVESIEEEPLSLGLVREEDHEHLQDQGDIQLDHCTKERSRETTPAKRCADDAEQPAAKRVKTEYAE</sequence>
<feature type="compositionally biased region" description="Basic and acidic residues" evidence="1">
    <location>
        <begin position="430"/>
        <end position="459"/>
    </location>
</feature>
<evidence type="ECO:0000256" key="1">
    <source>
        <dbReference type="SAM" id="MobiDB-lite"/>
    </source>
</evidence>
<feature type="compositionally biased region" description="Acidic residues" evidence="1">
    <location>
        <begin position="358"/>
        <end position="374"/>
    </location>
</feature>
<dbReference type="Proteomes" id="UP001369815">
    <property type="component" value="Unassembled WGS sequence"/>
</dbReference>
<feature type="region of interest" description="Disordered" evidence="1">
    <location>
        <begin position="430"/>
        <end position="475"/>
    </location>
</feature>
<comment type="caution">
    <text evidence="2">The sequence shown here is derived from an EMBL/GenBank/DDBJ whole genome shotgun (WGS) entry which is preliminary data.</text>
</comment>
<keyword evidence="3" id="KW-1185">Reference proteome</keyword>
<evidence type="ECO:0000313" key="2">
    <source>
        <dbReference type="EMBL" id="KAK6956117.1"/>
    </source>
</evidence>